<dbReference type="PANTHER" id="PTHR11571:SF224">
    <property type="entry name" value="HEMATOPOIETIC PROSTAGLANDIN D SYNTHASE"/>
    <property type="match status" value="1"/>
</dbReference>
<evidence type="ECO:0000259" key="6">
    <source>
        <dbReference type="PROSITE" id="PS50405"/>
    </source>
</evidence>
<dbReference type="PANTHER" id="PTHR11571">
    <property type="entry name" value="GLUTATHIONE S-TRANSFERASE"/>
    <property type="match status" value="1"/>
</dbReference>
<evidence type="ECO:0000256" key="3">
    <source>
        <dbReference type="ARBA" id="ARBA00038317"/>
    </source>
</evidence>
<dbReference type="GO" id="GO:0005737">
    <property type="term" value="C:cytoplasm"/>
    <property type="evidence" value="ECO:0007669"/>
    <property type="project" value="UniProtKB-ARBA"/>
</dbReference>
<dbReference type="InterPro" id="IPR036282">
    <property type="entry name" value="Glutathione-S-Trfase_C_sf"/>
</dbReference>
<reference evidence="8" key="2">
    <citation type="submission" date="2017-02" db="UniProtKB">
        <authorList>
            <consortium name="WormBaseParasite"/>
        </authorList>
    </citation>
    <scope>IDENTIFICATION</scope>
</reference>
<accession>A0A0K0D7I6</accession>
<dbReference type="Gene3D" id="1.20.1050.10">
    <property type="match status" value="1"/>
</dbReference>
<dbReference type="InterPro" id="IPR004046">
    <property type="entry name" value="GST_C"/>
</dbReference>
<dbReference type="WBParaSite" id="ACAC_0000603101-mRNA-1">
    <property type="protein sequence ID" value="ACAC_0000603101-mRNA-1"/>
    <property type="gene ID" value="ACAC_0000603101"/>
</dbReference>
<dbReference type="SUPFAM" id="SSF47616">
    <property type="entry name" value="GST C-terminal domain-like"/>
    <property type="match status" value="1"/>
</dbReference>
<evidence type="ECO:0000256" key="5">
    <source>
        <dbReference type="ARBA" id="ARBA00078118"/>
    </source>
</evidence>
<proteinExistence type="inferred from homology"/>
<dbReference type="Pfam" id="PF00043">
    <property type="entry name" value="GST_C"/>
    <property type="match status" value="1"/>
</dbReference>
<dbReference type="Proteomes" id="UP000035642">
    <property type="component" value="Unassembled WGS sequence"/>
</dbReference>
<comment type="catalytic activity">
    <reaction evidence="4">
        <text>RX + glutathione = an S-substituted glutathione + a halide anion + H(+)</text>
        <dbReference type="Rhea" id="RHEA:16437"/>
        <dbReference type="ChEBI" id="CHEBI:15378"/>
        <dbReference type="ChEBI" id="CHEBI:16042"/>
        <dbReference type="ChEBI" id="CHEBI:17792"/>
        <dbReference type="ChEBI" id="CHEBI:57925"/>
        <dbReference type="ChEBI" id="CHEBI:90779"/>
        <dbReference type="EC" id="2.5.1.18"/>
    </reaction>
</comment>
<reference evidence="7" key="1">
    <citation type="submission" date="2012-09" db="EMBL/GenBank/DDBJ databases">
        <authorList>
            <person name="Martin A.A."/>
        </authorList>
    </citation>
    <scope>NUCLEOTIDE SEQUENCE</scope>
</reference>
<dbReference type="STRING" id="6313.A0A0K0D7I6"/>
<keyword evidence="2" id="KW-0808">Transferase</keyword>
<keyword evidence="7" id="KW-1185">Reference proteome</keyword>
<dbReference type="GO" id="GO:0006749">
    <property type="term" value="P:glutathione metabolic process"/>
    <property type="evidence" value="ECO:0007669"/>
    <property type="project" value="TreeGrafter"/>
</dbReference>
<evidence type="ECO:0000256" key="4">
    <source>
        <dbReference type="ARBA" id="ARBA00047960"/>
    </source>
</evidence>
<dbReference type="InterPro" id="IPR050213">
    <property type="entry name" value="GST_superfamily"/>
</dbReference>
<evidence type="ECO:0000256" key="2">
    <source>
        <dbReference type="ARBA" id="ARBA00022679"/>
    </source>
</evidence>
<dbReference type="PROSITE" id="PS50405">
    <property type="entry name" value="GST_CTER"/>
    <property type="match status" value="1"/>
</dbReference>
<dbReference type="EC" id="2.5.1.18" evidence="1"/>
<sequence length="154" mass="17260">LTGFSGLAGKDAFEEAVINSLGDLYTDYRTEVKPYFYVLLGLAPGDLDKLEEETMVPARDNRYPFLFLNECMSIHNLTFNTTITGFLVGNSLSWVDVLIAEHLSEVIKRVPGFLDGFPEVSGYFSTCLANVSGKLILHRVFSPFLRLCMFKAIF</sequence>
<feature type="domain" description="GST C-terminal" evidence="6">
    <location>
        <begin position="11"/>
        <end position="144"/>
    </location>
</feature>
<protein>
    <recommendedName>
        <fullName evidence="1">glutathione transferase</fullName>
        <ecNumber evidence="1">2.5.1.18</ecNumber>
    </recommendedName>
    <alternativeName>
        <fullName evidence="5">GST class-sigma</fullName>
    </alternativeName>
</protein>
<name>A0A0K0D7I6_ANGCA</name>
<dbReference type="FunFam" id="1.20.1050.10:FF:000031">
    <property type="entry name" value="Glutathione S-Transferase"/>
    <property type="match status" value="1"/>
</dbReference>
<dbReference type="GO" id="GO:0004364">
    <property type="term" value="F:glutathione transferase activity"/>
    <property type="evidence" value="ECO:0007669"/>
    <property type="project" value="UniProtKB-EC"/>
</dbReference>
<organism evidence="7 8">
    <name type="scientific">Angiostrongylus cantonensis</name>
    <name type="common">Rat lungworm</name>
    <dbReference type="NCBI Taxonomy" id="6313"/>
    <lineage>
        <taxon>Eukaryota</taxon>
        <taxon>Metazoa</taxon>
        <taxon>Ecdysozoa</taxon>
        <taxon>Nematoda</taxon>
        <taxon>Chromadorea</taxon>
        <taxon>Rhabditida</taxon>
        <taxon>Rhabditina</taxon>
        <taxon>Rhabditomorpha</taxon>
        <taxon>Strongyloidea</taxon>
        <taxon>Metastrongylidae</taxon>
        <taxon>Angiostrongylus</taxon>
    </lineage>
</organism>
<evidence type="ECO:0000256" key="1">
    <source>
        <dbReference type="ARBA" id="ARBA00012452"/>
    </source>
</evidence>
<comment type="similarity">
    <text evidence="3">Belongs to the GST superfamily. Sigma family.</text>
</comment>
<dbReference type="AlphaFoldDB" id="A0A0K0D7I6"/>
<evidence type="ECO:0000313" key="8">
    <source>
        <dbReference type="WBParaSite" id="ACAC_0000603101-mRNA-1"/>
    </source>
</evidence>
<evidence type="ECO:0000313" key="7">
    <source>
        <dbReference type="Proteomes" id="UP000035642"/>
    </source>
</evidence>
<dbReference type="InterPro" id="IPR010987">
    <property type="entry name" value="Glutathione-S-Trfase_C-like"/>
</dbReference>